<sequence length="107" mass="11393">MASAAEFLEKVVERINAQPQRLGVDSASFQFTLTGDGGGTWTMVIQDGRASVQQGAVSSPQVTVEMSVADFQEMLAGRLGPVAAYMSGRLRLVGDIGLAMRLQPYLS</sequence>
<evidence type="ECO:0000313" key="6">
    <source>
        <dbReference type="Proteomes" id="UP001333102"/>
    </source>
</evidence>
<organism evidence="5 6">
    <name type="scientific">Geochorda subterranea</name>
    <dbReference type="NCBI Taxonomy" id="3109564"/>
    <lineage>
        <taxon>Bacteria</taxon>
        <taxon>Bacillati</taxon>
        <taxon>Bacillota</taxon>
        <taxon>Limnochordia</taxon>
        <taxon>Limnochordales</taxon>
        <taxon>Geochordaceae</taxon>
        <taxon>Geochorda</taxon>
    </lineage>
</organism>
<dbReference type="RefSeq" id="WP_324668632.1">
    <property type="nucleotide sequence ID" value="NZ_CP141614.1"/>
</dbReference>
<proteinExistence type="inferred from homology"/>
<keyword evidence="3" id="KW-0560">Oxidoreductase</keyword>
<dbReference type="InterPro" id="IPR003033">
    <property type="entry name" value="SCP2_sterol-bd_dom"/>
</dbReference>
<reference evidence="6" key="1">
    <citation type="submission" date="2023-12" db="EMBL/GenBank/DDBJ databases">
        <title>Novel isolates from deep terrestrial aquifers shed light on the physiology and ecology of the class Limnochordia.</title>
        <authorList>
            <person name="Karnachuk O.V."/>
            <person name="Lukina A.P."/>
            <person name="Avakyan M.R."/>
            <person name="Kadnikov V."/>
            <person name="Begmatov S."/>
            <person name="Beletsky A.V."/>
            <person name="Mardanov A.V."/>
            <person name="Ravin N.V."/>
        </authorList>
    </citation>
    <scope>NUCLEOTIDE SEQUENCE [LARGE SCALE GENOMIC DNA]</scope>
    <source>
        <strain evidence="6">LN</strain>
    </source>
</reference>
<protein>
    <submittedName>
        <fullName evidence="5">SCP2 sterol-binding domain-containing protein</fullName>
    </submittedName>
</protein>
<dbReference type="PANTHER" id="PTHR42808">
    <property type="entry name" value="HYDROXYSTEROID DEHYDROGENASE-LIKE PROTEIN 2"/>
    <property type="match status" value="1"/>
</dbReference>
<comment type="similarity">
    <text evidence="1">Belongs to the short-chain dehydrogenases/reductases (SDR) family.</text>
</comment>
<dbReference type="SUPFAM" id="SSF55718">
    <property type="entry name" value="SCP-like"/>
    <property type="match status" value="1"/>
</dbReference>
<dbReference type="Gene3D" id="3.30.1050.10">
    <property type="entry name" value="SCP2 sterol-binding domain"/>
    <property type="match status" value="1"/>
</dbReference>
<evidence type="ECO:0000256" key="2">
    <source>
        <dbReference type="ARBA" id="ARBA00022857"/>
    </source>
</evidence>
<feature type="domain" description="SCP2" evidence="4">
    <location>
        <begin position="19"/>
        <end position="106"/>
    </location>
</feature>
<dbReference type="InterPro" id="IPR036527">
    <property type="entry name" value="SCP2_sterol-bd_dom_sf"/>
</dbReference>
<gene>
    <name evidence="5" type="ORF">VLY81_13000</name>
</gene>
<accession>A0ABZ1BNA5</accession>
<dbReference type="Proteomes" id="UP001333102">
    <property type="component" value="Chromosome"/>
</dbReference>
<dbReference type="PANTHER" id="PTHR42808:SF3">
    <property type="entry name" value="HYDROXYSTEROID DEHYDROGENASE-LIKE PROTEIN 2"/>
    <property type="match status" value="1"/>
</dbReference>
<name>A0ABZ1BNA5_9FIRM</name>
<keyword evidence="6" id="KW-1185">Reference proteome</keyword>
<dbReference type="EMBL" id="CP141614">
    <property type="protein sequence ID" value="WRP14319.1"/>
    <property type="molecule type" value="Genomic_DNA"/>
</dbReference>
<dbReference type="Pfam" id="PF02036">
    <property type="entry name" value="SCP2"/>
    <property type="match status" value="1"/>
</dbReference>
<evidence type="ECO:0000259" key="4">
    <source>
        <dbReference type="Pfam" id="PF02036"/>
    </source>
</evidence>
<evidence type="ECO:0000256" key="1">
    <source>
        <dbReference type="ARBA" id="ARBA00006484"/>
    </source>
</evidence>
<keyword evidence="2" id="KW-0521">NADP</keyword>
<evidence type="ECO:0000313" key="5">
    <source>
        <dbReference type="EMBL" id="WRP14319.1"/>
    </source>
</evidence>
<dbReference type="InterPro" id="IPR051935">
    <property type="entry name" value="HSDL2"/>
</dbReference>
<evidence type="ECO:0000256" key="3">
    <source>
        <dbReference type="ARBA" id="ARBA00023002"/>
    </source>
</evidence>